<dbReference type="PaxDb" id="3847-GLYMA13G42785.1"/>
<evidence type="ECO:0000256" key="2">
    <source>
        <dbReference type="ARBA" id="ARBA00022723"/>
    </source>
</evidence>
<evidence type="ECO:0000313" key="5">
    <source>
        <dbReference type="EMBL" id="KRH23337.1"/>
    </source>
</evidence>
<gene>
    <name evidence="5" type="ORF">GLYMA_13G351700</name>
</gene>
<evidence type="ECO:0000256" key="4">
    <source>
        <dbReference type="ARBA" id="ARBA00022842"/>
    </source>
</evidence>
<keyword evidence="3" id="KW-0378">Hydrolase</keyword>
<dbReference type="InterPro" id="IPR036412">
    <property type="entry name" value="HAD-like_sf"/>
</dbReference>
<dbReference type="Gramene" id="KRH23337">
    <property type="protein sequence ID" value="KRH23337"/>
    <property type="gene ID" value="GLYMA_13G351700"/>
</dbReference>
<dbReference type="GO" id="GO:0046872">
    <property type="term" value="F:metal ion binding"/>
    <property type="evidence" value="ECO:0007669"/>
    <property type="project" value="UniProtKB-KW"/>
</dbReference>
<reference evidence="5" key="3">
    <citation type="submission" date="2018-07" db="EMBL/GenBank/DDBJ databases">
        <title>WGS assembly of Glycine max.</title>
        <authorList>
            <person name="Schmutz J."/>
            <person name="Cannon S."/>
            <person name="Schlueter J."/>
            <person name="Ma J."/>
            <person name="Mitros T."/>
            <person name="Nelson W."/>
            <person name="Hyten D."/>
            <person name="Song Q."/>
            <person name="Thelen J."/>
            <person name="Cheng J."/>
            <person name="Xu D."/>
            <person name="Hellsten U."/>
            <person name="May G."/>
            <person name="Yu Y."/>
            <person name="Sakurai T."/>
            <person name="Umezawa T."/>
            <person name="Bhattacharyya M."/>
            <person name="Sandhu D."/>
            <person name="Valliyodan B."/>
            <person name="Lindquist E."/>
            <person name="Peto M."/>
            <person name="Grant D."/>
            <person name="Shu S."/>
            <person name="Goodstein D."/>
            <person name="Barry K."/>
            <person name="Futrell-Griggs M."/>
            <person name="Abernathy B."/>
            <person name="Du J."/>
            <person name="Tian Z."/>
            <person name="Zhu L."/>
            <person name="Gill N."/>
            <person name="Joshi T."/>
            <person name="Libault M."/>
            <person name="Sethuraman A."/>
            <person name="Zhang X."/>
            <person name="Shinozaki K."/>
            <person name="Nguyen H."/>
            <person name="Wing R."/>
            <person name="Cregan P."/>
            <person name="Specht J."/>
            <person name="Grimwood J."/>
            <person name="Rokhsar D."/>
            <person name="Stacey G."/>
            <person name="Shoemaker R."/>
            <person name="Jackson S."/>
        </authorList>
    </citation>
    <scope>NUCLEOTIDE SEQUENCE</scope>
    <source>
        <tissue evidence="5">Callus</tissue>
    </source>
</reference>
<keyword evidence="2" id="KW-0479">Metal-binding</keyword>
<dbReference type="eggNOG" id="KOG3120">
    <property type="taxonomic scope" value="Eukaryota"/>
</dbReference>
<dbReference type="PANTHER" id="PTHR20889:SF12">
    <property type="entry name" value="LP01149P"/>
    <property type="match status" value="1"/>
</dbReference>
<dbReference type="Proteomes" id="UP000008827">
    <property type="component" value="Chromosome 13"/>
</dbReference>
<dbReference type="PANTHER" id="PTHR20889">
    <property type="entry name" value="PHOSPHATASE, ORPHAN 1, 2"/>
    <property type="match status" value="1"/>
</dbReference>
<dbReference type="InterPro" id="IPR016965">
    <property type="entry name" value="Pase_PHOSPHO-typ"/>
</dbReference>
<evidence type="ECO:0000256" key="1">
    <source>
        <dbReference type="ARBA" id="ARBA00001946"/>
    </source>
</evidence>
<name>K7M3P4_SOYBN</name>
<evidence type="ECO:0000256" key="3">
    <source>
        <dbReference type="ARBA" id="ARBA00022801"/>
    </source>
</evidence>
<protein>
    <submittedName>
        <fullName evidence="5 6">Uncharacterized protein</fullName>
    </submittedName>
</protein>
<reference evidence="5 6" key="1">
    <citation type="journal article" date="2010" name="Nature">
        <title>Genome sequence of the palaeopolyploid soybean.</title>
        <authorList>
            <person name="Schmutz J."/>
            <person name="Cannon S.B."/>
            <person name="Schlueter J."/>
            <person name="Ma J."/>
            <person name="Mitros T."/>
            <person name="Nelson W."/>
            <person name="Hyten D.L."/>
            <person name="Song Q."/>
            <person name="Thelen J.J."/>
            <person name="Cheng J."/>
            <person name="Xu D."/>
            <person name="Hellsten U."/>
            <person name="May G.D."/>
            <person name="Yu Y."/>
            <person name="Sakurai T."/>
            <person name="Umezawa T."/>
            <person name="Bhattacharyya M.K."/>
            <person name="Sandhu D."/>
            <person name="Valliyodan B."/>
            <person name="Lindquist E."/>
            <person name="Peto M."/>
            <person name="Grant D."/>
            <person name="Shu S."/>
            <person name="Goodstein D."/>
            <person name="Barry K."/>
            <person name="Futrell-Griggs M."/>
            <person name="Abernathy B."/>
            <person name="Du J."/>
            <person name="Tian Z."/>
            <person name="Zhu L."/>
            <person name="Gill N."/>
            <person name="Joshi T."/>
            <person name="Libault M."/>
            <person name="Sethuraman A."/>
            <person name="Zhang X.-C."/>
            <person name="Shinozaki K."/>
            <person name="Nguyen H.T."/>
            <person name="Wing R.A."/>
            <person name="Cregan P."/>
            <person name="Specht J."/>
            <person name="Grimwood J."/>
            <person name="Rokhsar D."/>
            <person name="Stacey G."/>
            <person name="Shoemaker R.C."/>
            <person name="Jackson S.A."/>
        </authorList>
    </citation>
    <scope>NUCLEOTIDE SEQUENCE [LARGE SCALE GENOMIC DNA]</scope>
    <source>
        <strain evidence="6">cv. Williams 82</strain>
        <tissue evidence="5">Callus</tissue>
    </source>
</reference>
<dbReference type="SMR" id="K7M3P4"/>
<organism evidence="6">
    <name type="scientific">Glycine max</name>
    <name type="common">Soybean</name>
    <name type="synonym">Glycine hispida</name>
    <dbReference type="NCBI Taxonomy" id="3847"/>
    <lineage>
        <taxon>Eukaryota</taxon>
        <taxon>Viridiplantae</taxon>
        <taxon>Streptophyta</taxon>
        <taxon>Embryophyta</taxon>
        <taxon>Tracheophyta</taxon>
        <taxon>Spermatophyta</taxon>
        <taxon>Magnoliopsida</taxon>
        <taxon>eudicotyledons</taxon>
        <taxon>Gunneridae</taxon>
        <taxon>Pentapetalae</taxon>
        <taxon>rosids</taxon>
        <taxon>fabids</taxon>
        <taxon>Fabales</taxon>
        <taxon>Fabaceae</taxon>
        <taxon>Papilionoideae</taxon>
        <taxon>50 kb inversion clade</taxon>
        <taxon>NPAAA clade</taxon>
        <taxon>indigoferoid/millettioid clade</taxon>
        <taxon>Phaseoleae</taxon>
        <taxon>Glycine</taxon>
        <taxon>Glycine subgen. Soja</taxon>
    </lineage>
</organism>
<keyword evidence="7" id="KW-1185">Reference proteome</keyword>
<dbReference type="EnsemblPlants" id="KRH23337">
    <property type="protein sequence ID" value="KRH23337"/>
    <property type="gene ID" value="GLYMA_13G351700"/>
</dbReference>
<dbReference type="InterPro" id="IPR023214">
    <property type="entry name" value="HAD_sf"/>
</dbReference>
<dbReference type="InterPro" id="IPR006384">
    <property type="entry name" value="HAD_hydro_PyrdxlP_Pase-like"/>
</dbReference>
<accession>K7M3P4</accession>
<proteinExistence type="predicted"/>
<dbReference type="InParanoid" id="K7M3P4"/>
<dbReference type="Gene3D" id="3.40.50.1000">
    <property type="entry name" value="HAD superfamily/HAD-like"/>
    <property type="match status" value="1"/>
</dbReference>
<sequence>MAGIVVIFYFDKTIVDCDSDNWVVDELGFNELFNRLLPTMPWNTLMDKMMMELHSHEKIIEGIVQVLQRIPIHPRITGAIKAAHVLGCDLRIVSDANMFFIKTILKHLKIRECFSEINTNPD</sequence>
<comment type="cofactor">
    <cofactor evidence="1">
        <name>Mg(2+)</name>
        <dbReference type="ChEBI" id="CHEBI:18420"/>
    </cofactor>
</comment>
<dbReference type="SUPFAM" id="SSF56784">
    <property type="entry name" value="HAD-like"/>
    <property type="match status" value="1"/>
</dbReference>
<dbReference type="EMBL" id="CM000846">
    <property type="protein sequence ID" value="KRH23337.1"/>
    <property type="molecule type" value="Genomic_DNA"/>
</dbReference>
<dbReference type="Pfam" id="PF06888">
    <property type="entry name" value="Put_Phosphatase"/>
    <property type="match status" value="1"/>
</dbReference>
<evidence type="ECO:0000313" key="6">
    <source>
        <dbReference type="EnsemblPlants" id="KRH23337"/>
    </source>
</evidence>
<keyword evidence="4" id="KW-0460">Magnesium</keyword>
<dbReference type="NCBIfam" id="TIGR01488">
    <property type="entry name" value="HAD-SF-IB"/>
    <property type="match status" value="1"/>
</dbReference>
<dbReference type="NCBIfam" id="TIGR01489">
    <property type="entry name" value="DKMTPPase-SF"/>
    <property type="match status" value="1"/>
</dbReference>
<dbReference type="OMA" id="VIERIHW"/>
<reference evidence="6" key="2">
    <citation type="submission" date="2018-02" db="UniProtKB">
        <authorList>
            <consortium name="EnsemblPlants"/>
        </authorList>
    </citation>
    <scope>IDENTIFICATION</scope>
    <source>
        <strain evidence="6">Williams 82</strain>
    </source>
</reference>
<dbReference type="HOGENOM" id="CLU_1850413_0_0_1"/>
<evidence type="ECO:0000313" key="7">
    <source>
        <dbReference type="Proteomes" id="UP000008827"/>
    </source>
</evidence>
<dbReference type="AlphaFoldDB" id="K7M3P4"/>
<dbReference type="GO" id="GO:0016791">
    <property type="term" value="F:phosphatase activity"/>
    <property type="evidence" value="ECO:0000318"/>
    <property type="project" value="GO_Central"/>
</dbReference>